<keyword evidence="2 5" id="KW-0378">Hydrolase</keyword>
<evidence type="ECO:0000256" key="2">
    <source>
        <dbReference type="ARBA" id="ARBA00022801"/>
    </source>
</evidence>
<gene>
    <name evidence="5" type="ORF">ACFQ42_04800</name>
</gene>
<evidence type="ECO:0000256" key="1">
    <source>
        <dbReference type="ARBA" id="ARBA00022723"/>
    </source>
</evidence>
<dbReference type="Gene3D" id="3.40.800.10">
    <property type="entry name" value="Ureohydrolase domain"/>
    <property type="match status" value="1"/>
</dbReference>
<dbReference type="EMBL" id="JBHTOI010000033">
    <property type="protein sequence ID" value="MFD1418053.1"/>
    <property type="molecule type" value="Genomic_DNA"/>
</dbReference>
<comment type="caution">
    <text evidence="5">The sequence shown here is derived from an EMBL/GenBank/DDBJ whole genome shotgun (WGS) entry which is preliminary data.</text>
</comment>
<dbReference type="Proteomes" id="UP001597251">
    <property type="component" value="Unassembled WGS sequence"/>
</dbReference>
<reference evidence="6" key="1">
    <citation type="journal article" date="2019" name="Int. J. Syst. Evol. Microbiol.">
        <title>The Global Catalogue of Microorganisms (GCM) 10K type strain sequencing project: providing services to taxonomists for standard genome sequencing and annotation.</title>
        <authorList>
            <consortium name="The Broad Institute Genomics Platform"/>
            <consortium name="The Broad Institute Genome Sequencing Center for Infectious Disease"/>
            <person name="Wu L."/>
            <person name="Ma J."/>
        </authorList>
    </citation>
    <scope>NUCLEOTIDE SEQUENCE [LARGE SCALE GENOMIC DNA]</scope>
    <source>
        <strain evidence="6">CCM 8936</strain>
    </source>
</reference>
<accession>A0ABW4BTH7</accession>
<dbReference type="PROSITE" id="PS51409">
    <property type="entry name" value="ARGINASE_2"/>
    <property type="match status" value="1"/>
</dbReference>
<proteinExistence type="inferred from homology"/>
<dbReference type="SUPFAM" id="SSF52768">
    <property type="entry name" value="Arginase/deacetylase"/>
    <property type="match status" value="1"/>
</dbReference>
<dbReference type="CDD" id="cd09999">
    <property type="entry name" value="Arginase-like_1"/>
    <property type="match status" value="1"/>
</dbReference>
<dbReference type="Pfam" id="PF00491">
    <property type="entry name" value="Arginase"/>
    <property type="match status" value="1"/>
</dbReference>
<evidence type="ECO:0000256" key="3">
    <source>
        <dbReference type="ARBA" id="ARBA00023211"/>
    </source>
</evidence>
<name>A0ABW4BTH7_9LACO</name>
<organism evidence="5 6">
    <name type="scientific">Companilactobacillus keshanensis</name>
    <dbReference type="NCBI Taxonomy" id="2486003"/>
    <lineage>
        <taxon>Bacteria</taxon>
        <taxon>Bacillati</taxon>
        <taxon>Bacillota</taxon>
        <taxon>Bacilli</taxon>
        <taxon>Lactobacillales</taxon>
        <taxon>Lactobacillaceae</taxon>
        <taxon>Companilactobacillus</taxon>
    </lineage>
</organism>
<protein>
    <submittedName>
        <fullName evidence="5">Arginase family protein</fullName>
        <ecNumber evidence="5">3.5.3.-</ecNumber>
    </submittedName>
</protein>
<dbReference type="PANTHER" id="PTHR43782:SF3">
    <property type="entry name" value="ARGINASE"/>
    <property type="match status" value="1"/>
</dbReference>
<evidence type="ECO:0000313" key="5">
    <source>
        <dbReference type="EMBL" id="MFD1418053.1"/>
    </source>
</evidence>
<dbReference type="InterPro" id="IPR023696">
    <property type="entry name" value="Ureohydrolase_dom_sf"/>
</dbReference>
<dbReference type="GO" id="GO:0016787">
    <property type="term" value="F:hydrolase activity"/>
    <property type="evidence" value="ECO:0007669"/>
    <property type="project" value="UniProtKB-KW"/>
</dbReference>
<dbReference type="RefSeq" id="WP_225421000.1">
    <property type="nucleotide sequence ID" value="NZ_JBHTOI010000033.1"/>
</dbReference>
<comment type="similarity">
    <text evidence="4">Belongs to the arginase family.</text>
</comment>
<keyword evidence="6" id="KW-1185">Reference proteome</keyword>
<dbReference type="InterPro" id="IPR006035">
    <property type="entry name" value="Ureohydrolase"/>
</dbReference>
<evidence type="ECO:0000313" key="6">
    <source>
        <dbReference type="Proteomes" id="UP001597251"/>
    </source>
</evidence>
<sequence>MMSSKKEFSKTIRLILPQWQGGVNPNYFLGSKILSAIVPESNSAKTLEVPVSQDFKEDIEVDGGISGRKILLNQMELTKNILDVQKPDRVITLGGDCSISEAPIDYLSGKYGKKLGIVWLDAHPDVSTDQDSNHIHEIVLANLMHRGSNEFNQQVKNSLDSNQIMFAGLKYDDLRPMDHLVKDLNMNYVTPEQIRGGSTSINNWIKKNNFEKIAIHFDLDVLDSNDFRSILSAQPHIDKSSLGYATGTMQLNEVLDVIKSISKKSEIVGFNIAEHMPWDAINLHNMLSEIDIFK</sequence>
<dbReference type="PANTHER" id="PTHR43782">
    <property type="entry name" value="ARGINASE"/>
    <property type="match status" value="1"/>
</dbReference>
<keyword evidence="1" id="KW-0479">Metal-binding</keyword>
<dbReference type="EC" id="3.5.3.-" evidence="5"/>
<keyword evidence="3" id="KW-0464">Manganese</keyword>
<evidence type="ECO:0000256" key="4">
    <source>
        <dbReference type="PROSITE-ProRule" id="PRU00742"/>
    </source>
</evidence>